<dbReference type="STRING" id="366602.Caul_4142"/>
<evidence type="ECO:0008006" key="3">
    <source>
        <dbReference type="Google" id="ProtNLM"/>
    </source>
</evidence>
<accession>B0SXQ4</accession>
<sequence precursor="true">MKALFVLAASAMALTTASSAFAAEQHVRVRGRTDAAIHADIVAAASSICREDVGGHANDLYTYCVREVTRDAVRKVDSATLTAYDRSAFRSSGLLKASY</sequence>
<dbReference type="OrthoDB" id="7190171at2"/>
<keyword evidence="1" id="KW-0732">Signal</keyword>
<dbReference type="AlphaFoldDB" id="B0SXQ4"/>
<gene>
    <name evidence="2" type="ordered locus">Caul_4142</name>
</gene>
<organism evidence="2">
    <name type="scientific">Caulobacter sp. (strain K31)</name>
    <dbReference type="NCBI Taxonomy" id="366602"/>
    <lineage>
        <taxon>Bacteria</taxon>
        <taxon>Pseudomonadati</taxon>
        <taxon>Pseudomonadota</taxon>
        <taxon>Alphaproteobacteria</taxon>
        <taxon>Caulobacterales</taxon>
        <taxon>Caulobacteraceae</taxon>
        <taxon>Caulobacter</taxon>
    </lineage>
</organism>
<evidence type="ECO:0000313" key="2">
    <source>
        <dbReference type="EMBL" id="ABZ73266.1"/>
    </source>
</evidence>
<dbReference type="KEGG" id="cak:Caul_4142"/>
<name>B0SXQ4_CAUSK</name>
<evidence type="ECO:0000256" key="1">
    <source>
        <dbReference type="SAM" id="SignalP"/>
    </source>
</evidence>
<dbReference type="EMBL" id="CP000927">
    <property type="protein sequence ID" value="ABZ73266.1"/>
    <property type="molecule type" value="Genomic_DNA"/>
</dbReference>
<dbReference type="HOGENOM" id="CLU_153726_0_0_5"/>
<feature type="chain" id="PRO_5002755657" description="UrcA family protein" evidence="1">
    <location>
        <begin position="23"/>
        <end position="99"/>
    </location>
</feature>
<protein>
    <recommendedName>
        <fullName evidence="3">UrcA family protein</fullName>
    </recommendedName>
</protein>
<proteinExistence type="predicted"/>
<reference evidence="2" key="1">
    <citation type="submission" date="2008-01" db="EMBL/GenBank/DDBJ databases">
        <title>Complete sequence of chromosome of Caulobacter sp. K31.</title>
        <authorList>
            <consortium name="US DOE Joint Genome Institute"/>
            <person name="Copeland A."/>
            <person name="Lucas S."/>
            <person name="Lapidus A."/>
            <person name="Barry K."/>
            <person name="Glavina del Rio T."/>
            <person name="Dalin E."/>
            <person name="Tice H."/>
            <person name="Pitluck S."/>
            <person name="Bruce D."/>
            <person name="Goodwin L."/>
            <person name="Thompson L.S."/>
            <person name="Brettin T."/>
            <person name="Detter J.C."/>
            <person name="Han C."/>
            <person name="Schmutz J."/>
            <person name="Larimer F."/>
            <person name="Land M."/>
            <person name="Hauser L."/>
            <person name="Kyrpides N."/>
            <person name="Kim E."/>
            <person name="Stephens C."/>
            <person name="Richardson P."/>
        </authorList>
    </citation>
    <scope>NUCLEOTIDE SEQUENCE [LARGE SCALE GENOMIC DNA]</scope>
    <source>
        <strain evidence="2">K31</strain>
    </source>
</reference>
<feature type="signal peptide" evidence="1">
    <location>
        <begin position="1"/>
        <end position="22"/>
    </location>
</feature>